<gene>
    <name evidence="2" type="ORF">BAL341_3260</name>
</gene>
<reference evidence="2" key="1">
    <citation type="submission" date="2019-04" db="EMBL/GenBank/DDBJ databases">
        <authorList>
            <person name="Brambilla D."/>
        </authorList>
    </citation>
    <scope>NUCLEOTIDE SEQUENCE</scope>
    <source>
        <strain evidence="2">BAL1</strain>
    </source>
</reference>
<dbReference type="InterPro" id="IPR007024">
    <property type="entry name" value="BLUF_domain"/>
</dbReference>
<dbReference type="AlphaFoldDB" id="A0A486XWR2"/>
<sequence length="146" mass="16932">MIELIYVSKAQSRFSEAELKAMLVQFRKNNKSKGITGLMLYDGYGTFIQVLEGDKQKVQSLYQLISKDPRHTRVNLLGESQIDKRSFPDWKMGFKNLADFPIINLDGYSDFLVQTDRSDYLEQKPSFALELMNYFRKNQATDLDKG</sequence>
<organism evidence="2">
    <name type="scientific">Rheinheimera sp. BAL341</name>
    <dbReference type="NCBI Taxonomy" id="1708203"/>
    <lineage>
        <taxon>Bacteria</taxon>
        <taxon>Pseudomonadati</taxon>
        <taxon>Pseudomonadota</taxon>
        <taxon>Gammaproteobacteria</taxon>
        <taxon>Chromatiales</taxon>
        <taxon>Chromatiaceae</taxon>
        <taxon>Rheinheimera</taxon>
    </lineage>
</organism>
<accession>A0A486XWR2</accession>
<dbReference type="SMART" id="SM01034">
    <property type="entry name" value="BLUF"/>
    <property type="match status" value="1"/>
</dbReference>
<feature type="domain" description="BLUF" evidence="1">
    <location>
        <begin position="1"/>
        <end position="93"/>
    </location>
</feature>
<dbReference type="InterPro" id="IPR036046">
    <property type="entry name" value="Acylphosphatase-like_dom_sf"/>
</dbReference>
<dbReference type="EMBL" id="CAAJGR010000025">
    <property type="protein sequence ID" value="VHO06224.1"/>
    <property type="molecule type" value="Genomic_DNA"/>
</dbReference>
<dbReference type="GO" id="GO:0009882">
    <property type="term" value="F:blue light photoreceptor activity"/>
    <property type="evidence" value="ECO:0007669"/>
    <property type="project" value="InterPro"/>
</dbReference>
<protein>
    <recommendedName>
        <fullName evidence="1">BLUF domain-containing protein</fullName>
    </recommendedName>
</protein>
<dbReference type="SUPFAM" id="SSF54975">
    <property type="entry name" value="Acylphosphatase/BLUF domain-like"/>
    <property type="match status" value="1"/>
</dbReference>
<evidence type="ECO:0000313" key="2">
    <source>
        <dbReference type="EMBL" id="VHO06224.1"/>
    </source>
</evidence>
<proteinExistence type="predicted"/>
<dbReference type="GO" id="GO:0071949">
    <property type="term" value="F:FAD binding"/>
    <property type="evidence" value="ECO:0007669"/>
    <property type="project" value="InterPro"/>
</dbReference>
<name>A0A486XWR2_9GAMM</name>
<dbReference type="Pfam" id="PF04940">
    <property type="entry name" value="BLUF"/>
    <property type="match status" value="1"/>
</dbReference>
<dbReference type="Gene3D" id="3.30.70.100">
    <property type="match status" value="1"/>
</dbReference>
<dbReference type="PROSITE" id="PS50925">
    <property type="entry name" value="BLUF"/>
    <property type="match status" value="1"/>
</dbReference>
<evidence type="ECO:0000259" key="1">
    <source>
        <dbReference type="PROSITE" id="PS50925"/>
    </source>
</evidence>